<dbReference type="Proteomes" id="UP000176774">
    <property type="component" value="Unassembled WGS sequence"/>
</dbReference>
<dbReference type="AlphaFoldDB" id="A0A1G2IC16"/>
<dbReference type="STRING" id="1802214.A2908_03880"/>
<feature type="region of interest" description="Disordered" evidence="1">
    <location>
        <begin position="24"/>
        <end position="44"/>
    </location>
</feature>
<feature type="compositionally biased region" description="Basic and acidic residues" evidence="1">
    <location>
        <begin position="87"/>
        <end position="113"/>
    </location>
</feature>
<dbReference type="EMBL" id="MHPA01000028">
    <property type="protein sequence ID" value="OGZ72253.1"/>
    <property type="molecule type" value="Genomic_DNA"/>
</dbReference>
<evidence type="ECO:0000313" key="3">
    <source>
        <dbReference type="Proteomes" id="UP000176774"/>
    </source>
</evidence>
<gene>
    <name evidence="2" type="ORF">A2908_03880</name>
</gene>
<proteinExistence type="predicted"/>
<feature type="region of interest" description="Disordered" evidence="1">
    <location>
        <begin position="58"/>
        <end position="148"/>
    </location>
</feature>
<organism evidence="2 3">
    <name type="scientific">Candidatus Staskawiczbacteria bacterium RIFCSPLOWO2_01_FULL_38_12b</name>
    <dbReference type="NCBI Taxonomy" id="1802214"/>
    <lineage>
        <taxon>Bacteria</taxon>
        <taxon>Candidatus Staskawicziibacteriota</taxon>
    </lineage>
</organism>
<name>A0A1G2IC16_9BACT</name>
<evidence type="ECO:0000256" key="1">
    <source>
        <dbReference type="SAM" id="MobiDB-lite"/>
    </source>
</evidence>
<reference evidence="2 3" key="1">
    <citation type="journal article" date="2016" name="Nat. Commun.">
        <title>Thousands of microbial genomes shed light on interconnected biogeochemical processes in an aquifer system.</title>
        <authorList>
            <person name="Anantharaman K."/>
            <person name="Brown C.T."/>
            <person name="Hug L.A."/>
            <person name="Sharon I."/>
            <person name="Castelle C.J."/>
            <person name="Probst A.J."/>
            <person name="Thomas B.C."/>
            <person name="Singh A."/>
            <person name="Wilkins M.J."/>
            <person name="Karaoz U."/>
            <person name="Brodie E.L."/>
            <person name="Williams K.H."/>
            <person name="Hubbard S.S."/>
            <person name="Banfield J.F."/>
        </authorList>
    </citation>
    <scope>NUCLEOTIDE SEQUENCE [LARGE SCALE GENOMIC DNA]</scope>
</reference>
<sequence length="148" mass="16574">MYCKSCLKKIKNSGAASLQNSVQSQAQFQSKSPDNKPFANTQKDENVLAQEKIEKISFSLQRPKKENSGRPVESKSFSGSLGKPKRKEINLSELKKALEDSLEHKEKPIENNLEHSLVPQEKKPEVPNPVSDSTQDKGIIQPGQKIKF</sequence>
<accession>A0A1G2IC16</accession>
<comment type="caution">
    <text evidence="2">The sequence shown here is derived from an EMBL/GenBank/DDBJ whole genome shotgun (WGS) entry which is preliminary data.</text>
</comment>
<protein>
    <submittedName>
        <fullName evidence="2">Uncharacterized protein</fullName>
    </submittedName>
</protein>
<evidence type="ECO:0000313" key="2">
    <source>
        <dbReference type="EMBL" id="OGZ72253.1"/>
    </source>
</evidence>